<comment type="caution">
    <text evidence="3">The sequence shown here is derived from an EMBL/GenBank/DDBJ whole genome shotgun (WGS) entry which is preliminary data.</text>
</comment>
<sequence length="157" mass="17668">MSAPTRLRAAVLALLALVLTAGLLGPASPAGAAVGDRYEKVARQVTNKARANHDLVKLRRQRCVQRKAERHVRWMARNNSLEHQDLTPVMEDCKLSTAGENIAMGYSTGRQVVRAWMRSEGHRANILNKRFRLLGMAAVKDDDGRWWAAQVFGRRRR</sequence>
<gene>
    <name evidence="3" type="ORF">M8330_09380</name>
</gene>
<evidence type="ECO:0000313" key="4">
    <source>
        <dbReference type="Proteomes" id="UP001139485"/>
    </source>
</evidence>
<dbReference type="SUPFAM" id="SSF55797">
    <property type="entry name" value="PR-1-like"/>
    <property type="match status" value="1"/>
</dbReference>
<evidence type="ECO:0000313" key="3">
    <source>
        <dbReference type="EMBL" id="MCM0620505.1"/>
    </source>
</evidence>
<dbReference type="Pfam" id="PF00188">
    <property type="entry name" value="CAP"/>
    <property type="match status" value="1"/>
</dbReference>
<dbReference type="InterPro" id="IPR014044">
    <property type="entry name" value="CAP_dom"/>
</dbReference>
<name>A0A9X2D708_9ACTN</name>
<feature type="signal peptide" evidence="1">
    <location>
        <begin position="1"/>
        <end position="32"/>
    </location>
</feature>
<dbReference type="PANTHER" id="PTHR31157:SF1">
    <property type="entry name" value="SCP DOMAIN-CONTAINING PROTEIN"/>
    <property type="match status" value="1"/>
</dbReference>
<protein>
    <submittedName>
        <fullName evidence="3">CAP domain-containing protein</fullName>
    </submittedName>
</protein>
<evidence type="ECO:0000259" key="2">
    <source>
        <dbReference type="Pfam" id="PF00188"/>
    </source>
</evidence>
<reference evidence="3" key="1">
    <citation type="submission" date="2022-05" db="EMBL/GenBank/DDBJ databases">
        <authorList>
            <person name="Tuo L."/>
        </authorList>
    </citation>
    <scope>NUCLEOTIDE SEQUENCE</scope>
    <source>
        <strain evidence="3">BSK12Z-4</strain>
    </source>
</reference>
<dbReference type="Gene3D" id="3.40.33.10">
    <property type="entry name" value="CAP"/>
    <property type="match status" value="1"/>
</dbReference>
<dbReference type="AlphaFoldDB" id="A0A9X2D708"/>
<proteinExistence type="predicted"/>
<keyword evidence="4" id="KW-1185">Reference proteome</keyword>
<evidence type="ECO:0000256" key="1">
    <source>
        <dbReference type="SAM" id="SignalP"/>
    </source>
</evidence>
<dbReference type="Proteomes" id="UP001139485">
    <property type="component" value="Unassembled WGS sequence"/>
</dbReference>
<feature type="domain" description="SCP" evidence="2">
    <location>
        <begin position="45"/>
        <end position="146"/>
    </location>
</feature>
<keyword evidence="1" id="KW-0732">Signal</keyword>
<dbReference type="PANTHER" id="PTHR31157">
    <property type="entry name" value="SCP DOMAIN-CONTAINING PROTEIN"/>
    <property type="match status" value="1"/>
</dbReference>
<dbReference type="EMBL" id="JAMOIL010000010">
    <property type="protein sequence ID" value="MCM0620505.1"/>
    <property type="molecule type" value="Genomic_DNA"/>
</dbReference>
<accession>A0A9X2D708</accession>
<dbReference type="InterPro" id="IPR035940">
    <property type="entry name" value="CAP_sf"/>
</dbReference>
<dbReference type="CDD" id="cd05379">
    <property type="entry name" value="CAP_bacterial"/>
    <property type="match status" value="1"/>
</dbReference>
<feature type="chain" id="PRO_5040900723" evidence="1">
    <location>
        <begin position="33"/>
        <end position="157"/>
    </location>
</feature>
<organism evidence="3 4">
    <name type="scientific">Nocardioides bruguierae</name>
    <dbReference type="NCBI Taxonomy" id="2945102"/>
    <lineage>
        <taxon>Bacteria</taxon>
        <taxon>Bacillati</taxon>
        <taxon>Actinomycetota</taxon>
        <taxon>Actinomycetes</taxon>
        <taxon>Propionibacteriales</taxon>
        <taxon>Nocardioidaceae</taxon>
        <taxon>Nocardioides</taxon>
    </lineage>
</organism>
<dbReference type="RefSeq" id="WP_250827104.1">
    <property type="nucleotide sequence ID" value="NZ_JAMOIL010000010.1"/>
</dbReference>